<dbReference type="Gene3D" id="3.20.20.370">
    <property type="entry name" value="Glycoside hydrolase/deacetylase"/>
    <property type="match status" value="1"/>
</dbReference>
<dbReference type="Pfam" id="PF01522">
    <property type="entry name" value="Polysacc_deac_1"/>
    <property type="match status" value="1"/>
</dbReference>
<dbReference type="InterPro" id="IPR002509">
    <property type="entry name" value="NODB_dom"/>
</dbReference>
<comment type="similarity">
    <text evidence="2">Belongs to the polysaccharide deacetylase family.</text>
</comment>
<dbReference type="InterPro" id="IPR051398">
    <property type="entry name" value="Polysacch_Deacetylase"/>
</dbReference>
<sequence>MPDILNKLDYWSDRITDRLMRRLPGPRIRIPTSRPVVSFTFDDVPDTALTNGARILANHEVRGTFYIAGSLEGQVEPKRTLISREGCRALAQQGHEIGCHTFSHTKVSHMGNQRLGADLQQNKDYLDAVDPRDARRNFAYPYNAGSLWGRGVFQSRFQTCRAGGERINRGPVNPVFLSGVEIRQPESHAQGLTTWVDTLIAEPGWLIFFTHDIAPRPTDFGCTPETFERLVAYTLERGCTVLTVRDALDCFGAGRLS</sequence>
<evidence type="ECO:0000256" key="2">
    <source>
        <dbReference type="ARBA" id="ARBA00010973"/>
    </source>
</evidence>
<gene>
    <name evidence="7" type="ORF">FHW16_005267</name>
</gene>
<evidence type="ECO:0000256" key="4">
    <source>
        <dbReference type="ARBA" id="ARBA00022729"/>
    </source>
</evidence>
<protein>
    <recommendedName>
        <fullName evidence="3">Chitooligosaccharide deacetylase</fullName>
    </recommendedName>
    <alternativeName>
        <fullName evidence="5">Nodulation protein B</fullName>
    </alternativeName>
</protein>
<dbReference type="AlphaFoldDB" id="A0A839EW28"/>
<dbReference type="GO" id="GO:0016810">
    <property type="term" value="F:hydrolase activity, acting on carbon-nitrogen (but not peptide) bonds"/>
    <property type="evidence" value="ECO:0007669"/>
    <property type="project" value="InterPro"/>
</dbReference>
<keyword evidence="8" id="KW-1185">Reference proteome</keyword>
<dbReference type="PROSITE" id="PS51677">
    <property type="entry name" value="NODB"/>
    <property type="match status" value="1"/>
</dbReference>
<proteinExistence type="inferred from homology"/>
<dbReference type="EMBL" id="JACGXN010000015">
    <property type="protein sequence ID" value="MBA8881526.1"/>
    <property type="molecule type" value="Genomic_DNA"/>
</dbReference>
<dbReference type="InterPro" id="IPR011330">
    <property type="entry name" value="Glyco_hydro/deAcase_b/a-brl"/>
</dbReference>
<dbReference type="PANTHER" id="PTHR34216:SF11">
    <property type="entry name" value="CHITOOLIGOSACCHARIDE DEACETYLASE"/>
    <property type="match status" value="1"/>
</dbReference>
<name>A0A839EW28_9HYPH</name>
<feature type="domain" description="NodB homology" evidence="6">
    <location>
        <begin position="35"/>
        <end position="257"/>
    </location>
</feature>
<evidence type="ECO:0000256" key="5">
    <source>
        <dbReference type="ARBA" id="ARBA00032976"/>
    </source>
</evidence>
<reference evidence="7 8" key="1">
    <citation type="submission" date="2020-07" db="EMBL/GenBank/DDBJ databases">
        <title>Genomic Encyclopedia of Type Strains, Phase IV (KMG-V): Genome sequencing to study the core and pangenomes of soil and plant-associated prokaryotes.</title>
        <authorList>
            <person name="Whitman W."/>
        </authorList>
    </citation>
    <scope>NUCLEOTIDE SEQUENCE [LARGE SCALE GENOMIC DNA]</scope>
    <source>
        <strain evidence="7 8">AN3</strain>
    </source>
</reference>
<keyword evidence="4" id="KW-0732">Signal</keyword>
<organism evidence="7 8">
    <name type="scientific">Phyllobacterium myrsinacearum</name>
    <dbReference type="NCBI Taxonomy" id="28101"/>
    <lineage>
        <taxon>Bacteria</taxon>
        <taxon>Pseudomonadati</taxon>
        <taxon>Pseudomonadota</taxon>
        <taxon>Alphaproteobacteria</taxon>
        <taxon>Hyphomicrobiales</taxon>
        <taxon>Phyllobacteriaceae</taxon>
        <taxon>Phyllobacterium</taxon>
    </lineage>
</organism>
<dbReference type="CDD" id="cd10967">
    <property type="entry name" value="CE4_GLA_like_6s"/>
    <property type="match status" value="1"/>
</dbReference>
<evidence type="ECO:0000256" key="3">
    <source>
        <dbReference type="ARBA" id="ARBA00020071"/>
    </source>
</evidence>
<dbReference type="RefSeq" id="WP_182552099.1">
    <property type="nucleotide sequence ID" value="NZ_JACGXN010000015.1"/>
</dbReference>
<dbReference type="SUPFAM" id="SSF88713">
    <property type="entry name" value="Glycoside hydrolase/deacetylase"/>
    <property type="match status" value="1"/>
</dbReference>
<accession>A0A839EW28</accession>
<evidence type="ECO:0000259" key="6">
    <source>
        <dbReference type="PROSITE" id="PS51677"/>
    </source>
</evidence>
<evidence type="ECO:0000313" key="8">
    <source>
        <dbReference type="Proteomes" id="UP000549052"/>
    </source>
</evidence>
<evidence type="ECO:0000256" key="1">
    <source>
        <dbReference type="ARBA" id="ARBA00003236"/>
    </source>
</evidence>
<dbReference type="PANTHER" id="PTHR34216">
    <property type="match status" value="1"/>
</dbReference>
<comment type="caution">
    <text evidence="7">The sequence shown here is derived from an EMBL/GenBank/DDBJ whole genome shotgun (WGS) entry which is preliminary data.</text>
</comment>
<comment type="function">
    <text evidence="1">Is involved in generating a small heat-stable compound (Nod), an acylated oligomer of N-acetylglucosamine, that stimulates mitosis in various plant protoplasts.</text>
</comment>
<evidence type="ECO:0000313" key="7">
    <source>
        <dbReference type="EMBL" id="MBA8881526.1"/>
    </source>
</evidence>
<dbReference type="GO" id="GO:0005975">
    <property type="term" value="P:carbohydrate metabolic process"/>
    <property type="evidence" value="ECO:0007669"/>
    <property type="project" value="InterPro"/>
</dbReference>
<dbReference type="Proteomes" id="UP000549052">
    <property type="component" value="Unassembled WGS sequence"/>
</dbReference>